<keyword evidence="1" id="KW-1133">Transmembrane helix</keyword>
<dbReference type="Proteomes" id="UP000030653">
    <property type="component" value="Unassembled WGS sequence"/>
</dbReference>
<proteinExistence type="predicted"/>
<keyword evidence="1" id="KW-0472">Membrane</keyword>
<feature type="transmembrane region" description="Helical" evidence="1">
    <location>
        <begin position="39"/>
        <end position="60"/>
    </location>
</feature>
<organism evidence="2 3">
    <name type="scientific">Dacryopinax primogenitus (strain DJM 731)</name>
    <name type="common">Brown rot fungus</name>
    <dbReference type="NCBI Taxonomy" id="1858805"/>
    <lineage>
        <taxon>Eukaryota</taxon>
        <taxon>Fungi</taxon>
        <taxon>Dikarya</taxon>
        <taxon>Basidiomycota</taxon>
        <taxon>Agaricomycotina</taxon>
        <taxon>Dacrymycetes</taxon>
        <taxon>Dacrymycetales</taxon>
        <taxon>Dacrymycetaceae</taxon>
        <taxon>Dacryopinax</taxon>
    </lineage>
</organism>
<evidence type="ECO:0000313" key="3">
    <source>
        <dbReference type="Proteomes" id="UP000030653"/>
    </source>
</evidence>
<dbReference type="HOGENOM" id="CLU_1825216_0_0_1"/>
<dbReference type="GeneID" id="63686796"/>
<accession>M5G9L4</accession>
<evidence type="ECO:0000256" key="1">
    <source>
        <dbReference type="SAM" id="Phobius"/>
    </source>
</evidence>
<gene>
    <name evidence="2" type="ORF">DACRYDRAFT_19955</name>
</gene>
<sequence>MYNNRMVTSFLLVLYFICTLAPLLIVGFTLQNATLSPPFYWSSWIPPVVMETTLFLFTAARTFRSAVLEKGDAPLAVLLLRDGLFYYAAKRERVVCSARRLPFISYVLPALLEPTKSDARSQRREGNQYKKAFFGHGAVTP</sequence>
<protein>
    <submittedName>
        <fullName evidence="2">Uncharacterized protein</fullName>
    </submittedName>
</protein>
<name>M5G9L4_DACPD</name>
<evidence type="ECO:0000313" key="2">
    <source>
        <dbReference type="EMBL" id="EJU05489.1"/>
    </source>
</evidence>
<feature type="transmembrane region" description="Helical" evidence="1">
    <location>
        <begin position="12"/>
        <end position="33"/>
    </location>
</feature>
<dbReference type="RefSeq" id="XP_040632383.1">
    <property type="nucleotide sequence ID" value="XM_040771734.1"/>
</dbReference>
<reference evidence="2 3" key="1">
    <citation type="journal article" date="2012" name="Science">
        <title>The Paleozoic origin of enzymatic lignin decomposition reconstructed from 31 fungal genomes.</title>
        <authorList>
            <person name="Floudas D."/>
            <person name="Binder M."/>
            <person name="Riley R."/>
            <person name="Barry K."/>
            <person name="Blanchette R.A."/>
            <person name="Henrissat B."/>
            <person name="Martinez A.T."/>
            <person name="Otillar R."/>
            <person name="Spatafora J.W."/>
            <person name="Yadav J.S."/>
            <person name="Aerts A."/>
            <person name="Benoit I."/>
            <person name="Boyd A."/>
            <person name="Carlson A."/>
            <person name="Copeland A."/>
            <person name="Coutinho P.M."/>
            <person name="de Vries R.P."/>
            <person name="Ferreira P."/>
            <person name="Findley K."/>
            <person name="Foster B."/>
            <person name="Gaskell J."/>
            <person name="Glotzer D."/>
            <person name="Gorecki P."/>
            <person name="Heitman J."/>
            <person name="Hesse C."/>
            <person name="Hori C."/>
            <person name="Igarashi K."/>
            <person name="Jurgens J.A."/>
            <person name="Kallen N."/>
            <person name="Kersten P."/>
            <person name="Kohler A."/>
            <person name="Kuees U."/>
            <person name="Kumar T.K.A."/>
            <person name="Kuo A."/>
            <person name="LaButti K."/>
            <person name="Larrondo L.F."/>
            <person name="Lindquist E."/>
            <person name="Ling A."/>
            <person name="Lombard V."/>
            <person name="Lucas S."/>
            <person name="Lundell T."/>
            <person name="Martin R."/>
            <person name="McLaughlin D.J."/>
            <person name="Morgenstern I."/>
            <person name="Morin E."/>
            <person name="Murat C."/>
            <person name="Nagy L.G."/>
            <person name="Nolan M."/>
            <person name="Ohm R.A."/>
            <person name="Patyshakuliyeva A."/>
            <person name="Rokas A."/>
            <person name="Ruiz-Duenas F.J."/>
            <person name="Sabat G."/>
            <person name="Salamov A."/>
            <person name="Samejima M."/>
            <person name="Schmutz J."/>
            <person name="Slot J.C."/>
            <person name="St John F."/>
            <person name="Stenlid J."/>
            <person name="Sun H."/>
            <person name="Sun S."/>
            <person name="Syed K."/>
            <person name="Tsang A."/>
            <person name="Wiebenga A."/>
            <person name="Young D."/>
            <person name="Pisabarro A."/>
            <person name="Eastwood D.C."/>
            <person name="Martin F."/>
            <person name="Cullen D."/>
            <person name="Grigoriev I.V."/>
            <person name="Hibbett D.S."/>
        </authorList>
    </citation>
    <scope>NUCLEOTIDE SEQUENCE [LARGE SCALE GENOMIC DNA]</scope>
    <source>
        <strain evidence="2 3">DJM-731 SS1</strain>
    </source>
</reference>
<dbReference type="AlphaFoldDB" id="M5G9L4"/>
<keyword evidence="1" id="KW-0812">Transmembrane</keyword>
<dbReference type="EMBL" id="JH795856">
    <property type="protein sequence ID" value="EJU05489.1"/>
    <property type="molecule type" value="Genomic_DNA"/>
</dbReference>
<keyword evidence="3" id="KW-1185">Reference proteome</keyword>